<evidence type="ECO:0000313" key="2">
    <source>
        <dbReference type="EnsemblMetazoa" id="LLOJ010863-PA"/>
    </source>
</evidence>
<keyword evidence="1" id="KW-0812">Transmembrane</keyword>
<keyword evidence="1" id="KW-0472">Membrane</keyword>
<name>A0A3F2ZD90_LUTLO</name>
<dbReference type="VEuPathDB" id="VectorBase:LLOJ010863"/>
<feature type="transmembrane region" description="Helical" evidence="1">
    <location>
        <begin position="225"/>
        <end position="248"/>
    </location>
</feature>
<feature type="transmembrane region" description="Helical" evidence="1">
    <location>
        <begin position="342"/>
        <end position="361"/>
    </location>
</feature>
<feature type="transmembrane region" description="Helical" evidence="1">
    <location>
        <begin position="31"/>
        <end position="52"/>
    </location>
</feature>
<evidence type="ECO:0000256" key="1">
    <source>
        <dbReference type="SAM" id="Phobius"/>
    </source>
</evidence>
<dbReference type="Proteomes" id="UP000092461">
    <property type="component" value="Unassembled WGS sequence"/>
</dbReference>
<sequence length="373" mass="43691">MIFPETMGGLFVFQKFIIIPNYSQNGSIGKIFVVFRLIPIFLVLAMSFYDIILVLFRPRLNFFRGIGPLENLVLLLDIISNRISIISIFVVGVVLNRDHMKFIFKMRKFQECLVNNHEYKGGYRLLIRSRLSTIVNLLVTLVLNICFYCVNAEEYHIRSVHGYVMYFAVMFINDMEILYFIYLIREICVLSDFLCGIKKKNDFLYLKTFCDFMCLIPELNRGLGLLLLITSIQHTISTSMSSYYVIWLIVDQRPINRKSLIVIGCIIWAGRSIIVITLLTVAGNKLNKKLEKLFRLQVSISCHIEDKKLNPYIKFNKEQFQIWRFQTEVKILAAHTYPINNHGIFLMFSSVVTYIIILFQFKQMEYSEEIMTS</sequence>
<accession>A0A3F2ZD90</accession>
<feature type="transmembrane region" description="Helical" evidence="1">
    <location>
        <begin position="163"/>
        <end position="182"/>
    </location>
</feature>
<organism evidence="2 3">
    <name type="scientific">Lutzomyia longipalpis</name>
    <name type="common">Sand fly</name>
    <dbReference type="NCBI Taxonomy" id="7200"/>
    <lineage>
        <taxon>Eukaryota</taxon>
        <taxon>Metazoa</taxon>
        <taxon>Ecdysozoa</taxon>
        <taxon>Arthropoda</taxon>
        <taxon>Hexapoda</taxon>
        <taxon>Insecta</taxon>
        <taxon>Pterygota</taxon>
        <taxon>Neoptera</taxon>
        <taxon>Endopterygota</taxon>
        <taxon>Diptera</taxon>
        <taxon>Nematocera</taxon>
        <taxon>Psychodoidea</taxon>
        <taxon>Psychodidae</taxon>
        <taxon>Lutzomyia</taxon>
        <taxon>Lutzomyia</taxon>
    </lineage>
</organism>
<evidence type="ECO:0000313" key="3">
    <source>
        <dbReference type="Proteomes" id="UP000092461"/>
    </source>
</evidence>
<feature type="transmembrane region" description="Helical" evidence="1">
    <location>
        <begin position="260"/>
        <end position="282"/>
    </location>
</feature>
<keyword evidence="3" id="KW-1185">Reference proteome</keyword>
<keyword evidence="1" id="KW-1133">Transmembrane helix</keyword>
<proteinExistence type="predicted"/>
<reference evidence="2" key="1">
    <citation type="submission" date="2020-05" db="UniProtKB">
        <authorList>
            <consortium name="EnsemblMetazoa"/>
        </authorList>
    </citation>
    <scope>IDENTIFICATION</scope>
    <source>
        <strain evidence="2">Jacobina</strain>
    </source>
</reference>
<feature type="transmembrane region" description="Helical" evidence="1">
    <location>
        <begin position="134"/>
        <end position="151"/>
    </location>
</feature>
<dbReference type="EnsemblMetazoa" id="LLOJ010863-RA">
    <property type="protein sequence ID" value="LLOJ010863-PA"/>
    <property type="gene ID" value="LLOJ010863"/>
</dbReference>
<feature type="transmembrane region" description="Helical" evidence="1">
    <location>
        <begin position="72"/>
        <end position="95"/>
    </location>
</feature>
<dbReference type="EMBL" id="AJWK01009583">
    <property type="status" value="NOT_ANNOTATED_CDS"/>
    <property type="molecule type" value="Genomic_DNA"/>
</dbReference>
<protein>
    <submittedName>
        <fullName evidence="2">Uncharacterized protein</fullName>
    </submittedName>
</protein>
<dbReference type="AlphaFoldDB" id="A0A3F2ZD90"/>